<evidence type="ECO:0000313" key="1">
    <source>
        <dbReference type="EMBL" id="EHD14115.1"/>
    </source>
</evidence>
<protein>
    <submittedName>
        <fullName evidence="1">Uncharacterized protein</fullName>
    </submittedName>
</protein>
<dbReference type="Proteomes" id="UP000005939">
    <property type="component" value="Unassembled WGS sequence"/>
</dbReference>
<name>G6F033_9PROT</name>
<comment type="caution">
    <text evidence="1">The sequence shown here is derived from an EMBL/GenBank/DDBJ whole genome shotgun (WGS) entry which is preliminary data.</text>
</comment>
<proteinExistence type="predicted"/>
<evidence type="ECO:0000313" key="2">
    <source>
        <dbReference type="Proteomes" id="UP000005939"/>
    </source>
</evidence>
<organism evidence="1 2">
    <name type="scientific">Commensalibacter intestini A911</name>
    <dbReference type="NCBI Taxonomy" id="1088868"/>
    <lineage>
        <taxon>Bacteria</taxon>
        <taxon>Pseudomonadati</taxon>
        <taxon>Pseudomonadota</taxon>
        <taxon>Alphaproteobacteria</taxon>
        <taxon>Acetobacterales</taxon>
        <taxon>Acetobacteraceae</taxon>
    </lineage>
</organism>
<dbReference type="EMBL" id="AGFR01000005">
    <property type="protein sequence ID" value="EHD14115.1"/>
    <property type="molecule type" value="Genomic_DNA"/>
</dbReference>
<sequence>MKHGKTITVRNYERAVGWLSDHWPEDKPWPDFIERPTKGV</sequence>
<reference evidence="1 2" key="1">
    <citation type="submission" date="2011-10" db="EMBL/GenBank/DDBJ databases">
        <title>Genome Sequence of Commensalibacter intestini A911, isolated from Drosophila gut.</title>
        <authorList>
            <person name="Lee W.-J."/>
            <person name="Kim E.-K."/>
        </authorList>
    </citation>
    <scope>NUCLEOTIDE SEQUENCE [LARGE SCALE GENOMIC DNA]</scope>
    <source>
        <strain evidence="1 2">A911</strain>
    </source>
</reference>
<dbReference type="AlphaFoldDB" id="G6F033"/>
<accession>G6F033</accession>
<gene>
    <name evidence="1" type="ORF">CIN_09790</name>
</gene>